<dbReference type="GO" id="GO:0031982">
    <property type="term" value="C:vesicle"/>
    <property type="evidence" value="ECO:0007669"/>
    <property type="project" value="TreeGrafter"/>
</dbReference>
<feature type="compositionally biased region" description="Polar residues" evidence="2">
    <location>
        <begin position="390"/>
        <end position="428"/>
    </location>
</feature>
<feature type="compositionally biased region" description="Basic and acidic residues" evidence="2">
    <location>
        <begin position="584"/>
        <end position="598"/>
    </location>
</feature>
<feature type="compositionally biased region" description="Polar residues" evidence="2">
    <location>
        <begin position="157"/>
        <end position="184"/>
    </location>
</feature>
<accession>A0AB40BJM3</accession>
<dbReference type="PANTHER" id="PTHR23172">
    <property type="entry name" value="AUXILIN/CYCLIN G-ASSOCIATED KINASE-RELATED"/>
    <property type="match status" value="1"/>
</dbReference>
<organism evidence="3 4">
    <name type="scientific">Dioscorea cayennensis subsp. rotundata</name>
    <name type="common">White Guinea yam</name>
    <name type="synonym">Dioscorea rotundata</name>
    <dbReference type="NCBI Taxonomy" id="55577"/>
    <lineage>
        <taxon>Eukaryota</taxon>
        <taxon>Viridiplantae</taxon>
        <taxon>Streptophyta</taxon>
        <taxon>Embryophyta</taxon>
        <taxon>Tracheophyta</taxon>
        <taxon>Spermatophyta</taxon>
        <taxon>Magnoliopsida</taxon>
        <taxon>Liliopsida</taxon>
        <taxon>Dioscoreales</taxon>
        <taxon>Dioscoreaceae</taxon>
        <taxon>Dioscorea</taxon>
    </lineage>
</organism>
<feature type="region of interest" description="Disordered" evidence="2">
    <location>
        <begin position="686"/>
        <end position="716"/>
    </location>
</feature>
<dbReference type="AlphaFoldDB" id="A0AB40BJM3"/>
<feature type="compositionally biased region" description="Basic and acidic residues" evidence="2">
    <location>
        <begin position="483"/>
        <end position="514"/>
    </location>
</feature>
<feature type="compositionally biased region" description="Low complexity" evidence="2">
    <location>
        <begin position="91"/>
        <end position="106"/>
    </location>
</feature>
<gene>
    <name evidence="4" type="primary">LOC120263669</name>
</gene>
<dbReference type="GO" id="GO:0072318">
    <property type="term" value="P:clathrin coat disassembly"/>
    <property type="evidence" value="ECO:0007669"/>
    <property type="project" value="TreeGrafter"/>
</dbReference>
<dbReference type="PANTHER" id="PTHR23172:SF19">
    <property type="entry name" value="J DOMAIN-CONTAINING PROTEIN"/>
    <property type="match status" value="1"/>
</dbReference>
<feature type="compositionally biased region" description="Low complexity" evidence="2">
    <location>
        <begin position="28"/>
        <end position="42"/>
    </location>
</feature>
<feature type="region of interest" description="Disordered" evidence="2">
    <location>
        <begin position="372"/>
        <end position="428"/>
    </location>
</feature>
<proteinExistence type="predicted"/>
<feature type="compositionally biased region" description="Polar residues" evidence="2">
    <location>
        <begin position="637"/>
        <end position="647"/>
    </location>
</feature>
<feature type="compositionally biased region" description="Low complexity" evidence="2">
    <location>
        <begin position="61"/>
        <end position="78"/>
    </location>
</feature>
<evidence type="ECO:0000313" key="3">
    <source>
        <dbReference type="Proteomes" id="UP001515500"/>
    </source>
</evidence>
<name>A0AB40BJM3_DIOCR</name>
<feature type="region of interest" description="Disordered" evidence="2">
    <location>
        <begin position="483"/>
        <end position="555"/>
    </location>
</feature>
<feature type="compositionally biased region" description="Basic and acidic residues" evidence="2">
    <location>
        <begin position="706"/>
        <end position="716"/>
    </location>
</feature>
<feature type="region of interest" description="Disordered" evidence="2">
    <location>
        <begin position="157"/>
        <end position="186"/>
    </location>
</feature>
<evidence type="ECO:0000256" key="1">
    <source>
        <dbReference type="ARBA" id="ARBA00023054"/>
    </source>
</evidence>
<feature type="region of interest" description="Disordered" evidence="2">
    <location>
        <begin position="584"/>
        <end position="621"/>
    </location>
</feature>
<feature type="compositionally biased region" description="Polar residues" evidence="2">
    <location>
        <begin position="604"/>
        <end position="614"/>
    </location>
</feature>
<feature type="compositionally biased region" description="Basic and acidic residues" evidence="2">
    <location>
        <begin position="653"/>
        <end position="663"/>
    </location>
</feature>
<dbReference type="RefSeq" id="XP_039127564.1">
    <property type="nucleotide sequence ID" value="XM_039271630.1"/>
</dbReference>
<dbReference type="InterPro" id="IPR036869">
    <property type="entry name" value="J_dom_sf"/>
</dbReference>
<evidence type="ECO:0000256" key="2">
    <source>
        <dbReference type="SAM" id="MobiDB-lite"/>
    </source>
</evidence>
<feature type="region of interest" description="Disordered" evidence="2">
    <location>
        <begin position="311"/>
        <end position="335"/>
    </location>
</feature>
<dbReference type="SUPFAM" id="SSF46565">
    <property type="entry name" value="Chaperone J-domain"/>
    <property type="match status" value="1"/>
</dbReference>
<dbReference type="GO" id="GO:0005737">
    <property type="term" value="C:cytoplasm"/>
    <property type="evidence" value="ECO:0007669"/>
    <property type="project" value="TreeGrafter"/>
</dbReference>
<feature type="compositionally biased region" description="Basic and acidic residues" evidence="2">
    <location>
        <begin position="522"/>
        <end position="555"/>
    </location>
</feature>
<reference evidence="4" key="1">
    <citation type="submission" date="2025-08" db="UniProtKB">
        <authorList>
            <consortium name="RefSeq"/>
        </authorList>
    </citation>
    <scope>IDENTIFICATION</scope>
</reference>
<keyword evidence="3" id="KW-1185">Reference proteome</keyword>
<dbReference type="GO" id="GO:0072583">
    <property type="term" value="P:clathrin-dependent endocytosis"/>
    <property type="evidence" value="ECO:0007669"/>
    <property type="project" value="TreeGrafter"/>
</dbReference>
<dbReference type="FunFam" id="1.10.287.110:FF:000009">
    <property type="entry name" value="Auxilin-related protein 1"/>
    <property type="match status" value="1"/>
</dbReference>
<dbReference type="GeneID" id="120263669"/>
<keyword evidence="1" id="KW-0175">Coiled coil</keyword>
<dbReference type="GO" id="GO:0030276">
    <property type="term" value="F:clathrin binding"/>
    <property type="evidence" value="ECO:0007669"/>
    <property type="project" value="TreeGrafter"/>
</dbReference>
<dbReference type="Gene3D" id="1.10.287.110">
    <property type="entry name" value="DnaJ domain"/>
    <property type="match status" value="1"/>
</dbReference>
<dbReference type="Proteomes" id="UP001515500">
    <property type="component" value="Chromosome 6"/>
</dbReference>
<protein>
    <submittedName>
        <fullName evidence="4">LOW QUALITY PROTEIN: auxilin-related protein 2-like</fullName>
    </submittedName>
</protein>
<sequence>MSISTNALSLSLSGALSRLPELAGVFLRSSRPPRSSSPGSTSMDDLPGLLARDFGLRPKGKSAPMAPPAGSSRSRSGSTSEGVFGGPPRFSQSRSPQSSDSSKASSLPVYDKPVYDDDIFDGIPGMKSSTSAKYDDVFASNGSAGFEALIPGFGRSSTLQRSKLPESNYQRTSVPSSKSTSNATGDPFVVLETSTSANSTSGLFTDPLEQISSPMRSGSTKINASPASGGLFDDVDAFGVFKNSTPSFTSVKKENGKADSHLNTVQNMAHLDPFADLEQHTKPSSKIFKNAVPKMRSTDGNLEKNHMVFEKPSKTPNSFEDIGRSRSSSSEGNVKHCERNVTAGLSHKLNQHLEAADDVWLNVSEIPLFTQLTSAPSPSRPPPPLDLKHTSTGKASQNASLGINSQGKHNRSFDQSSQSYENSMRNSGASPIEELETFAMGRLQAFANGHAKFIYNEDNFERKSAAEASAAAMKEAMDKAEAKFKHGKGAREKECDARPAKSRETTDQERHGKTIPDPLDFGYHEKEQREREEKEKKEKRLEKEKELEHGWDRERQVVERARREAQGRAASEAHLKFERAAFQKAATEARRRAERAAVDRTAAQSQERTAAQSQEKQHKNENDLESFFGMGARANSAPKQRATTSENFFDARVQSKEASDTTRRSSTSSSTIRKASSVTNIVDDLTSIFGGSPSSGEYQEVEGESEERRRARFERHQRTLDRTAKALAEKNERDMQTRMEQEERHRIAETLDIEIKRWAAGKEGNLRALLSTLQYVLWPECGWQPASLTDLITSVSVKKVYRRATLCVHPDKVQQKGANLQQKYIAEKVFDILKEAWNKFNAEELF</sequence>
<feature type="region of interest" description="Disordered" evidence="2">
    <location>
        <begin position="634"/>
        <end position="672"/>
    </location>
</feature>
<feature type="region of interest" description="Disordered" evidence="2">
    <location>
        <begin position="28"/>
        <end position="110"/>
    </location>
</feature>
<evidence type="ECO:0000313" key="4">
    <source>
        <dbReference type="RefSeq" id="XP_039127564.1"/>
    </source>
</evidence>